<gene>
    <name evidence="8" type="ORF">TP2_12055</name>
</gene>
<evidence type="ECO:0000256" key="4">
    <source>
        <dbReference type="ARBA" id="ARBA00022692"/>
    </source>
</evidence>
<feature type="transmembrane region" description="Helical" evidence="7">
    <location>
        <begin position="202"/>
        <end position="220"/>
    </location>
</feature>
<dbReference type="STRING" id="1353537.TP2_12055"/>
<dbReference type="InterPro" id="IPR050833">
    <property type="entry name" value="Poly_Biosynth_Transport"/>
</dbReference>
<sequence>MLRTAILILSGNAAKSALLFGRNLVIARLIPVADYGVAATFAMIMGIIEMASTLELHQQIVQSKRGDDPEFQATLQGFQVLRGLVGALLLVAAAGPIANFLDIPEAAPAYRWLALVPFLTALQHFDIHRFQRSGRYRPMLLTGTLSALGALLAVWPLMMMFGDWRVALWAHILMAGFGVLVSHVLSERPYRLALNPQVMRESLRFGGPLLANAVLIYLVFQGDKIIVGRVSGMEALAIFAMGTALTLTPALIAANSVRNFFLPKLSATHAMGETETHRHLFLASIEAAMFAGGLLLLGTLLFGKPLVLGLLGQDYAALIPLLVPFAAFSAAYGIRTAPSIAALSVGETSNGLWGSLPRVALLPISYLVLTQTGSFHAVIWLGVLGEVAGISLSLVRLRKVMQLPPMIASILTTCLAAITVAAIHYLPLSGWPFMAAGYLIAIGLIAIQFASMRDLRRYFGSKLPGSA</sequence>
<organism evidence="8 9">
    <name type="scientific">Thioclava pacifica DSM 10166</name>
    <dbReference type="NCBI Taxonomy" id="1353537"/>
    <lineage>
        <taxon>Bacteria</taxon>
        <taxon>Pseudomonadati</taxon>
        <taxon>Pseudomonadota</taxon>
        <taxon>Alphaproteobacteria</taxon>
        <taxon>Rhodobacterales</taxon>
        <taxon>Paracoccaceae</taxon>
        <taxon>Thioclava</taxon>
    </lineage>
</organism>
<dbReference type="OrthoDB" id="7605542at2"/>
<feature type="transmembrane region" description="Helical" evidence="7">
    <location>
        <begin position="164"/>
        <end position="181"/>
    </location>
</feature>
<proteinExistence type="inferred from homology"/>
<protein>
    <recommendedName>
        <fullName evidence="10">Polysaccharide biosynthesis protein C-terminal domain-containing protein</fullName>
    </recommendedName>
</protein>
<dbReference type="Proteomes" id="UP000027432">
    <property type="component" value="Unassembled WGS sequence"/>
</dbReference>
<dbReference type="AlphaFoldDB" id="A0A074J7S9"/>
<evidence type="ECO:0000256" key="2">
    <source>
        <dbReference type="ARBA" id="ARBA00007430"/>
    </source>
</evidence>
<keyword evidence="6 7" id="KW-0472">Membrane</keyword>
<dbReference type="Pfam" id="PF13440">
    <property type="entry name" value="Polysacc_synt_3"/>
    <property type="match status" value="1"/>
</dbReference>
<feature type="transmembrane region" description="Helical" evidence="7">
    <location>
        <begin position="280"/>
        <end position="303"/>
    </location>
</feature>
<comment type="similarity">
    <text evidence="2">Belongs to the polysaccharide synthase family.</text>
</comment>
<keyword evidence="4 7" id="KW-0812">Transmembrane</keyword>
<feature type="transmembrane region" description="Helical" evidence="7">
    <location>
        <begin position="235"/>
        <end position="254"/>
    </location>
</feature>
<evidence type="ECO:0000256" key="6">
    <source>
        <dbReference type="ARBA" id="ARBA00023136"/>
    </source>
</evidence>
<dbReference type="EMBL" id="AUND01000038">
    <property type="protein sequence ID" value="KEO51623.1"/>
    <property type="molecule type" value="Genomic_DNA"/>
</dbReference>
<evidence type="ECO:0000313" key="9">
    <source>
        <dbReference type="Proteomes" id="UP000027432"/>
    </source>
</evidence>
<dbReference type="GO" id="GO:0005886">
    <property type="term" value="C:plasma membrane"/>
    <property type="evidence" value="ECO:0007669"/>
    <property type="project" value="UniProtKB-SubCell"/>
</dbReference>
<dbReference type="PANTHER" id="PTHR30250:SF10">
    <property type="entry name" value="LIPOPOLYSACCHARIDE BIOSYNTHESIS PROTEIN WZXC"/>
    <property type="match status" value="1"/>
</dbReference>
<dbReference type="RefSeq" id="WP_051692683.1">
    <property type="nucleotide sequence ID" value="NZ_AUND01000038.1"/>
</dbReference>
<evidence type="ECO:0000256" key="5">
    <source>
        <dbReference type="ARBA" id="ARBA00022989"/>
    </source>
</evidence>
<reference evidence="8 9" key="1">
    <citation type="submission" date="2013-07" db="EMBL/GenBank/DDBJ databases">
        <title>Thioclava pacifica DSM 10166 Genome Sequencing.</title>
        <authorList>
            <person name="Lai Q."/>
            <person name="Shao Z."/>
        </authorList>
    </citation>
    <scope>NUCLEOTIDE SEQUENCE [LARGE SCALE GENOMIC DNA]</scope>
    <source>
        <strain evidence="8 9">DSM 10166</strain>
    </source>
</reference>
<comment type="subcellular location">
    <subcellularLocation>
        <location evidence="1">Cell membrane</location>
        <topology evidence="1">Multi-pass membrane protein</topology>
    </subcellularLocation>
</comment>
<feature type="transmembrane region" description="Helical" evidence="7">
    <location>
        <begin position="433"/>
        <end position="452"/>
    </location>
</feature>
<keyword evidence="5 7" id="KW-1133">Transmembrane helix</keyword>
<feature type="transmembrane region" description="Helical" evidence="7">
    <location>
        <begin position="32"/>
        <end position="54"/>
    </location>
</feature>
<evidence type="ECO:0000256" key="1">
    <source>
        <dbReference type="ARBA" id="ARBA00004651"/>
    </source>
</evidence>
<keyword evidence="3" id="KW-1003">Cell membrane</keyword>
<feature type="transmembrane region" description="Helical" evidence="7">
    <location>
        <begin position="407"/>
        <end position="427"/>
    </location>
</feature>
<feature type="transmembrane region" description="Helical" evidence="7">
    <location>
        <begin position="139"/>
        <end position="158"/>
    </location>
</feature>
<dbReference type="PANTHER" id="PTHR30250">
    <property type="entry name" value="PST FAMILY PREDICTED COLANIC ACID TRANSPORTER"/>
    <property type="match status" value="1"/>
</dbReference>
<comment type="caution">
    <text evidence="8">The sequence shown here is derived from an EMBL/GenBank/DDBJ whole genome shotgun (WGS) entry which is preliminary data.</text>
</comment>
<evidence type="ECO:0000313" key="8">
    <source>
        <dbReference type="EMBL" id="KEO51623.1"/>
    </source>
</evidence>
<dbReference type="eggNOG" id="COG2244">
    <property type="taxonomic scope" value="Bacteria"/>
</dbReference>
<evidence type="ECO:0008006" key="10">
    <source>
        <dbReference type="Google" id="ProtNLM"/>
    </source>
</evidence>
<accession>A0A074J7S9</accession>
<feature type="transmembrane region" description="Helical" evidence="7">
    <location>
        <begin position="75"/>
        <end position="97"/>
    </location>
</feature>
<evidence type="ECO:0000256" key="7">
    <source>
        <dbReference type="SAM" id="Phobius"/>
    </source>
</evidence>
<feature type="transmembrane region" description="Helical" evidence="7">
    <location>
        <begin position="375"/>
        <end position="395"/>
    </location>
</feature>
<name>A0A074J7S9_9RHOB</name>
<evidence type="ECO:0000256" key="3">
    <source>
        <dbReference type="ARBA" id="ARBA00022475"/>
    </source>
</evidence>
<keyword evidence="9" id="KW-1185">Reference proteome</keyword>